<evidence type="ECO:0008006" key="4">
    <source>
        <dbReference type="Google" id="ProtNLM"/>
    </source>
</evidence>
<proteinExistence type="predicted"/>
<keyword evidence="3" id="KW-1185">Reference proteome</keyword>
<evidence type="ECO:0000313" key="2">
    <source>
        <dbReference type="EMBL" id="KAK8060170.1"/>
    </source>
</evidence>
<organism evidence="2 3">
    <name type="scientific">Apiospora saccharicola</name>
    <dbReference type="NCBI Taxonomy" id="335842"/>
    <lineage>
        <taxon>Eukaryota</taxon>
        <taxon>Fungi</taxon>
        <taxon>Dikarya</taxon>
        <taxon>Ascomycota</taxon>
        <taxon>Pezizomycotina</taxon>
        <taxon>Sordariomycetes</taxon>
        <taxon>Xylariomycetidae</taxon>
        <taxon>Amphisphaeriales</taxon>
        <taxon>Apiosporaceae</taxon>
        <taxon>Apiospora</taxon>
    </lineage>
</organism>
<feature type="compositionally biased region" description="Basic residues" evidence="1">
    <location>
        <begin position="525"/>
        <end position="540"/>
    </location>
</feature>
<accession>A0ABR1UQ35</accession>
<comment type="caution">
    <text evidence="2">The sequence shown here is derived from an EMBL/GenBank/DDBJ whole genome shotgun (WGS) entry which is preliminary data.</text>
</comment>
<evidence type="ECO:0000313" key="3">
    <source>
        <dbReference type="Proteomes" id="UP001446871"/>
    </source>
</evidence>
<sequence length="567" mass="64126">MAATPTPPSTPPKVAKLTLQQRNEQKKEPSEYEVGAVPAQIISSGMRMAFTSKEYLETVDFGSMDGLRECINALELLQMRRKAWLSGNCVDMPLVWAYKSQPRAVRHRINLLLNNDTHKLFEDPVVPGREYTDTSPFSIKDEQRADARFLKTLDTVYRNQPKLWKRIRAREFTVWSTHTSSHFVTIILRMRRSDPYADQSTRYDEVCQFAILEPTLNPQILKRVHRRVRGILSRDNIKIAPDAYRTPWHPTQSDDYSCGLRAYSMAKEFMERLTLVYTAMPVVFHATNMPVTLSNSTRQDLTAPLVSLGGQSVSSEGSKQNSAMDVDVDADADSDPILGAMDPNRRINEPKLQGVLWEYPFHGYVNENAVRDQMIGAVVCVALNRYDYQARAALVPIDSVTDRDLMYDQELRKQILKNLDLNKNEVAVPADAADARVYPPGDLRPQRTGKVQRFKSGAQSFNPVQNPNSALLDDDTNAALNAFANITISGTTDASPPKHGNFAGPQEAQQADAGKQQLTASQWQRRNKGTWKQGRLRKAKRRDRYGPAFLKVPAFRKALWENANKQM</sequence>
<reference evidence="2 3" key="1">
    <citation type="submission" date="2023-01" db="EMBL/GenBank/DDBJ databases">
        <title>Analysis of 21 Apiospora genomes using comparative genomics revels a genus with tremendous synthesis potential of carbohydrate active enzymes and secondary metabolites.</title>
        <authorList>
            <person name="Sorensen T."/>
        </authorList>
    </citation>
    <scope>NUCLEOTIDE SEQUENCE [LARGE SCALE GENOMIC DNA]</scope>
    <source>
        <strain evidence="2 3">CBS 83171</strain>
    </source>
</reference>
<dbReference type="EMBL" id="JAQQWM010000006">
    <property type="protein sequence ID" value="KAK8060170.1"/>
    <property type="molecule type" value="Genomic_DNA"/>
</dbReference>
<gene>
    <name evidence="2" type="ORF">PG996_010100</name>
</gene>
<name>A0ABR1UQ35_9PEZI</name>
<evidence type="ECO:0000256" key="1">
    <source>
        <dbReference type="SAM" id="MobiDB-lite"/>
    </source>
</evidence>
<dbReference type="Proteomes" id="UP001446871">
    <property type="component" value="Unassembled WGS sequence"/>
</dbReference>
<feature type="compositionally biased region" description="Pro residues" evidence="1">
    <location>
        <begin position="1"/>
        <end position="11"/>
    </location>
</feature>
<feature type="region of interest" description="Disordered" evidence="1">
    <location>
        <begin position="1"/>
        <end position="31"/>
    </location>
</feature>
<protein>
    <recommendedName>
        <fullName evidence="4">Ubiquitin-like protease family profile domain-containing protein</fullName>
    </recommendedName>
</protein>
<feature type="region of interest" description="Disordered" evidence="1">
    <location>
        <begin position="490"/>
        <end position="540"/>
    </location>
</feature>